<keyword evidence="6 7" id="KW-0186">Copper</keyword>
<feature type="region of interest" description="Disordered" evidence="8">
    <location>
        <begin position="25"/>
        <end position="57"/>
    </location>
</feature>
<evidence type="ECO:0000256" key="7">
    <source>
        <dbReference type="RuleBase" id="RU000672"/>
    </source>
</evidence>
<evidence type="ECO:0000256" key="9">
    <source>
        <dbReference type="SAM" id="SignalP"/>
    </source>
</evidence>
<reference evidence="12 13" key="1">
    <citation type="journal article" date="2023" name="Plant Dis.">
        <title>First Report of Diplodia intermedia Causing Canker and Dieback Diseases on Apple Trees in Canada.</title>
        <authorList>
            <person name="Ellouze W."/>
            <person name="Ilyukhin E."/>
            <person name="Sulman M."/>
            <person name="Ali S."/>
        </authorList>
    </citation>
    <scope>NUCLEOTIDE SEQUENCE [LARGE SCALE GENOMIC DNA]</scope>
    <source>
        <strain evidence="12 13">M45-28</strain>
    </source>
</reference>
<protein>
    <recommendedName>
        <fullName evidence="7">Amine oxidase</fullName>
        <ecNumber evidence="7">1.4.3.-</ecNumber>
    </recommendedName>
</protein>
<comment type="caution">
    <text evidence="12">The sequence shown here is derived from an EMBL/GenBank/DDBJ whole genome shotgun (WGS) entry which is preliminary data.</text>
</comment>
<feature type="signal peptide" evidence="9">
    <location>
        <begin position="1"/>
        <end position="21"/>
    </location>
</feature>
<proteinExistence type="inferred from homology"/>
<accession>A0ABR3TJL3</accession>
<keyword evidence="3 7" id="KW-0479">Metal-binding</keyword>
<evidence type="ECO:0000256" key="3">
    <source>
        <dbReference type="ARBA" id="ARBA00022723"/>
    </source>
</evidence>
<keyword evidence="5 7" id="KW-0560">Oxidoreductase</keyword>
<dbReference type="EC" id="1.4.3.-" evidence="7"/>
<dbReference type="Proteomes" id="UP001521184">
    <property type="component" value="Unassembled WGS sequence"/>
</dbReference>
<evidence type="ECO:0000313" key="12">
    <source>
        <dbReference type="EMBL" id="KAL1639705.1"/>
    </source>
</evidence>
<comment type="similarity">
    <text evidence="2 7">Belongs to the copper/topaquinone oxidase family.</text>
</comment>
<dbReference type="Gene3D" id="3.10.450.40">
    <property type="match status" value="2"/>
</dbReference>
<comment type="cofactor">
    <cofactor evidence="7">
        <name>Cu cation</name>
        <dbReference type="ChEBI" id="CHEBI:23378"/>
    </cofactor>
    <text evidence="7">Contains 1 topaquinone per subunit.</text>
</comment>
<feature type="domain" description="DUF1965" evidence="11">
    <location>
        <begin position="234"/>
        <end position="301"/>
    </location>
</feature>
<keyword evidence="9" id="KW-0732">Signal</keyword>
<dbReference type="Pfam" id="PF01179">
    <property type="entry name" value="Cu_amine_oxid"/>
    <property type="match status" value="1"/>
</dbReference>
<evidence type="ECO:0000256" key="6">
    <source>
        <dbReference type="ARBA" id="ARBA00023008"/>
    </source>
</evidence>
<keyword evidence="13" id="KW-1185">Reference proteome</keyword>
<dbReference type="InterPro" id="IPR015328">
    <property type="entry name" value="DUF1965"/>
</dbReference>
<dbReference type="InterPro" id="IPR016182">
    <property type="entry name" value="Cu_amine_oxidase_N-reg"/>
</dbReference>
<dbReference type="EMBL" id="JAKEKT020000059">
    <property type="protein sequence ID" value="KAL1639705.1"/>
    <property type="molecule type" value="Genomic_DNA"/>
</dbReference>
<comment type="PTM">
    <text evidence="7">Topaquinone (TPQ) is generated by copper-dependent autoxidation of a specific tyrosyl residue.</text>
</comment>
<dbReference type="InterPro" id="IPR000269">
    <property type="entry name" value="Cu_amine_oxidase"/>
</dbReference>
<feature type="compositionally biased region" description="Basic and acidic residues" evidence="8">
    <location>
        <begin position="43"/>
        <end position="57"/>
    </location>
</feature>
<evidence type="ECO:0000256" key="2">
    <source>
        <dbReference type="ARBA" id="ARBA00007983"/>
    </source>
</evidence>
<dbReference type="PANTHER" id="PTHR10638">
    <property type="entry name" value="COPPER AMINE OXIDASE"/>
    <property type="match status" value="1"/>
</dbReference>
<keyword evidence="4 7" id="KW-0801">TPQ</keyword>
<dbReference type="InterPro" id="IPR036460">
    <property type="entry name" value="Cu_amine_oxidase_C_sf"/>
</dbReference>
<evidence type="ECO:0000256" key="4">
    <source>
        <dbReference type="ARBA" id="ARBA00022772"/>
    </source>
</evidence>
<evidence type="ECO:0000256" key="5">
    <source>
        <dbReference type="ARBA" id="ARBA00023002"/>
    </source>
</evidence>
<sequence>MKLGLYTAAFAASLFLTLSHALPNARLKSPRGTGRTPPHTKHEKSTIRQRDADDKSRTYVPIVSTRQNPFLPLSDIEAADVTNWDNTIVTVETLAPNKSAALPYLNDETTAPPKRFARATIKFGASEQPYFREYFVGPLPIGDTTECQPLTFLYNKEVPIQHIYDADDGLVGDLIQKLGAEVAPILLDLLNATDGGGSNDSVSAWRIDPLWKENGDVIAWYQYWRRPTLGFDDDTLLPQGLYFKLNITGRNPDGWGVMGWYYDGIFYSSTDAFQAAWKAGKVVRLPYETDGTWGTTDWNGEELPLDQYDPPMAIKPDNPRFGLDVGQKYVEWTFTRDTGLALYDIRFKGERIIYELSLQEALAHYASSDPYQSGISYLDSYYGFGPYAFELVNGYDCPSYAAYLNTSFYASERTHWHPNSICLFEFENDYPIQRHSTSSYVSITKNIKFVVRTVCSVGNYDYQFTYEFHLDGTIQVLVRASGYIQGAFWAHNSDYGFKIHDALSGSMHDHVLNYKIDLDVKGTKNSLMKTEFVPVTETYPWFNGTRNTMKLEKTFIASEADAKIHWSPNSAAVYSVVNKDARNAYGEYPGWKIVPTTGSSIHLTNPNSTNLTPRSLGWATHPLHALRHHDAEPRAASPFNALDPGAPLVDFALFSADDESLIQTDVVLYVNLGVHHAPDAADLPGAVATLAQSGVALAPQNFRGEEGGASRAAAGEQVRVVHRAGGKAEVVRFGGGGGGEEGEDGGLFNLTAARARVEGYTGGYVVRKFPYDPANWYWEGEAEDQQSGE</sequence>
<evidence type="ECO:0000259" key="10">
    <source>
        <dbReference type="Pfam" id="PF01179"/>
    </source>
</evidence>
<gene>
    <name evidence="12" type="ORF">SLS58_007603</name>
</gene>
<evidence type="ECO:0000256" key="8">
    <source>
        <dbReference type="SAM" id="MobiDB-lite"/>
    </source>
</evidence>
<feature type="domain" description="Copper amine oxidase catalytic" evidence="10">
    <location>
        <begin position="314"/>
        <end position="703"/>
    </location>
</feature>
<name>A0ABR3TJL3_9PEZI</name>
<dbReference type="InterPro" id="IPR015798">
    <property type="entry name" value="Cu_amine_oxidase_C"/>
</dbReference>
<evidence type="ECO:0000259" key="11">
    <source>
        <dbReference type="Pfam" id="PF09248"/>
    </source>
</evidence>
<organism evidence="12 13">
    <name type="scientific">Diplodia intermedia</name>
    <dbReference type="NCBI Taxonomy" id="856260"/>
    <lineage>
        <taxon>Eukaryota</taxon>
        <taxon>Fungi</taxon>
        <taxon>Dikarya</taxon>
        <taxon>Ascomycota</taxon>
        <taxon>Pezizomycotina</taxon>
        <taxon>Dothideomycetes</taxon>
        <taxon>Dothideomycetes incertae sedis</taxon>
        <taxon>Botryosphaeriales</taxon>
        <taxon>Botryosphaeriaceae</taxon>
        <taxon>Diplodia</taxon>
    </lineage>
</organism>
<dbReference type="Pfam" id="PF09248">
    <property type="entry name" value="DUF1965"/>
    <property type="match status" value="1"/>
</dbReference>
<dbReference type="SUPFAM" id="SSF49998">
    <property type="entry name" value="Amine oxidase catalytic domain"/>
    <property type="match status" value="1"/>
</dbReference>
<evidence type="ECO:0000256" key="1">
    <source>
        <dbReference type="ARBA" id="ARBA00001935"/>
    </source>
</evidence>
<evidence type="ECO:0000313" key="13">
    <source>
        <dbReference type="Proteomes" id="UP001521184"/>
    </source>
</evidence>
<dbReference type="Gene3D" id="2.70.98.20">
    <property type="entry name" value="Copper amine oxidase, catalytic domain"/>
    <property type="match status" value="1"/>
</dbReference>
<comment type="cofactor">
    <cofactor evidence="1">
        <name>Cu cation</name>
        <dbReference type="ChEBI" id="CHEBI:23378"/>
    </cofactor>
</comment>
<feature type="chain" id="PRO_5045201951" description="Amine oxidase" evidence="9">
    <location>
        <begin position="22"/>
        <end position="789"/>
    </location>
</feature>
<dbReference type="SUPFAM" id="SSF54416">
    <property type="entry name" value="Amine oxidase N-terminal region"/>
    <property type="match status" value="2"/>
</dbReference>
<dbReference type="PANTHER" id="PTHR10638:SF20">
    <property type="entry name" value="AMINE OXIDASE"/>
    <property type="match status" value="1"/>
</dbReference>
<dbReference type="PRINTS" id="PR00766">
    <property type="entry name" value="CUDAOXIDASE"/>
</dbReference>